<dbReference type="AlphaFoldDB" id="A0A5S9QM95"/>
<dbReference type="InterPro" id="IPR026017">
    <property type="entry name" value="Lumazine-bd_dom"/>
</dbReference>
<dbReference type="OrthoDB" id="9788537at2"/>
<protein>
    <recommendedName>
        <fullName evidence="5 9">Riboflavin synthase</fullName>
        <ecNumber evidence="4 9">2.5.1.9</ecNumber>
    </recommendedName>
</protein>
<keyword evidence="8" id="KW-0677">Repeat</keyword>
<dbReference type="CDD" id="cd00402">
    <property type="entry name" value="Riboflavin_synthase_like"/>
    <property type="match status" value="1"/>
</dbReference>
<dbReference type="FunFam" id="2.40.30.20:FF:000003">
    <property type="entry name" value="Riboflavin synthase, alpha subunit"/>
    <property type="match status" value="1"/>
</dbReference>
<name>A0A5S9QM95_9GAMM</name>
<keyword evidence="13" id="KW-1185">Reference proteome</keyword>
<dbReference type="NCBIfam" id="NF006767">
    <property type="entry name" value="PRK09289.1"/>
    <property type="match status" value="1"/>
</dbReference>
<keyword evidence="7 12" id="KW-0808">Transferase</keyword>
<evidence type="ECO:0000256" key="5">
    <source>
        <dbReference type="ARBA" id="ARBA00013950"/>
    </source>
</evidence>
<dbReference type="InterPro" id="IPR023366">
    <property type="entry name" value="ATP_synth_asu-like_sf"/>
</dbReference>
<evidence type="ECO:0000256" key="8">
    <source>
        <dbReference type="ARBA" id="ARBA00022737"/>
    </source>
</evidence>
<dbReference type="Pfam" id="PF00677">
    <property type="entry name" value="Lum_binding"/>
    <property type="match status" value="2"/>
</dbReference>
<dbReference type="InterPro" id="IPR001783">
    <property type="entry name" value="Lumazine-bd"/>
</dbReference>
<dbReference type="InterPro" id="IPR017938">
    <property type="entry name" value="Riboflavin_synthase-like_b-brl"/>
</dbReference>
<proteinExistence type="predicted"/>
<dbReference type="Proteomes" id="UP000441399">
    <property type="component" value="Unassembled WGS sequence"/>
</dbReference>
<dbReference type="PANTHER" id="PTHR21098">
    <property type="entry name" value="RIBOFLAVIN SYNTHASE ALPHA CHAIN"/>
    <property type="match status" value="1"/>
</dbReference>
<keyword evidence="6" id="KW-0686">Riboflavin biosynthesis</keyword>
<sequence>MFTGIVQSACKVARIDQKTGLNRYYIDIPHAYRSGIQNGASIAVDGVCLTVTGYDPSNQTVEFDAMQETLTLTTIGALSENDSVNVERSATLDKELGGHMVSGHVDGTCEVVNIESTENNCTVSYRYPPAFDKYLFQKGFVALNGCSLTIAAIDHKKHELSVCYIPETLDITTHGSKKIGDKVNIEIDRQTQAVVDTVERVLAAREALTS</sequence>
<feature type="domain" description="Lumazine-binding" evidence="11">
    <location>
        <begin position="1"/>
        <end position="99"/>
    </location>
</feature>
<evidence type="ECO:0000256" key="1">
    <source>
        <dbReference type="ARBA" id="ARBA00000968"/>
    </source>
</evidence>
<dbReference type="EMBL" id="CACSIO010000034">
    <property type="protein sequence ID" value="CAA0119454.1"/>
    <property type="molecule type" value="Genomic_DNA"/>
</dbReference>
<comment type="catalytic activity">
    <reaction evidence="1">
        <text>2 6,7-dimethyl-8-(1-D-ribityl)lumazine + H(+) = 5-amino-6-(D-ribitylamino)uracil + riboflavin</text>
        <dbReference type="Rhea" id="RHEA:20772"/>
        <dbReference type="ChEBI" id="CHEBI:15378"/>
        <dbReference type="ChEBI" id="CHEBI:15934"/>
        <dbReference type="ChEBI" id="CHEBI:57986"/>
        <dbReference type="ChEBI" id="CHEBI:58201"/>
        <dbReference type="EC" id="2.5.1.9"/>
    </reaction>
</comment>
<evidence type="ECO:0000256" key="7">
    <source>
        <dbReference type="ARBA" id="ARBA00022679"/>
    </source>
</evidence>
<organism evidence="12 13">
    <name type="scientific">BD1-7 clade bacterium</name>
    <dbReference type="NCBI Taxonomy" id="2029982"/>
    <lineage>
        <taxon>Bacteria</taxon>
        <taxon>Pseudomonadati</taxon>
        <taxon>Pseudomonadota</taxon>
        <taxon>Gammaproteobacteria</taxon>
        <taxon>Cellvibrionales</taxon>
        <taxon>Spongiibacteraceae</taxon>
        <taxon>BD1-7 clade</taxon>
    </lineage>
</organism>
<feature type="domain" description="Lumazine-binding" evidence="11">
    <location>
        <begin position="100"/>
        <end position="198"/>
    </location>
</feature>
<dbReference type="PROSITE" id="PS51177">
    <property type="entry name" value="LUMAZINE_BIND"/>
    <property type="match status" value="2"/>
</dbReference>
<evidence type="ECO:0000256" key="3">
    <source>
        <dbReference type="ARBA" id="ARBA00004887"/>
    </source>
</evidence>
<dbReference type="NCBIfam" id="TIGR00187">
    <property type="entry name" value="ribE"/>
    <property type="match status" value="1"/>
</dbReference>
<evidence type="ECO:0000256" key="9">
    <source>
        <dbReference type="NCBIfam" id="TIGR00187"/>
    </source>
</evidence>
<evidence type="ECO:0000313" key="13">
    <source>
        <dbReference type="Proteomes" id="UP000441399"/>
    </source>
</evidence>
<gene>
    <name evidence="12" type="primary">ribC</name>
    <name evidence="12" type="ORF">OPDIPICF_02274</name>
</gene>
<evidence type="ECO:0000259" key="11">
    <source>
        <dbReference type="PROSITE" id="PS51177"/>
    </source>
</evidence>
<accession>A0A5S9QM95</accession>
<evidence type="ECO:0000313" key="12">
    <source>
        <dbReference type="EMBL" id="CAA0119454.1"/>
    </source>
</evidence>
<feature type="repeat" description="Lumazine-binding" evidence="10">
    <location>
        <begin position="100"/>
        <end position="198"/>
    </location>
</feature>
<dbReference type="PANTHER" id="PTHR21098:SF0">
    <property type="entry name" value="RIBOFLAVIN SYNTHASE"/>
    <property type="match status" value="1"/>
</dbReference>
<dbReference type="NCBIfam" id="NF009566">
    <property type="entry name" value="PRK13020.1"/>
    <property type="match status" value="1"/>
</dbReference>
<comment type="pathway">
    <text evidence="3">Cofactor biosynthesis; riboflavin biosynthesis; riboflavin from 2-hydroxy-3-oxobutyl phosphate and 5-amino-6-(D-ribitylamino)uracil: step 2/2.</text>
</comment>
<feature type="repeat" description="Lumazine-binding" evidence="10">
    <location>
        <begin position="1"/>
        <end position="99"/>
    </location>
</feature>
<dbReference type="PIRSF" id="PIRSF000498">
    <property type="entry name" value="Riboflavin_syn_A"/>
    <property type="match status" value="1"/>
</dbReference>
<comment type="function">
    <text evidence="2">Catalyzes the dismutation of two molecules of 6,7-dimethyl-8-ribityllumazine, resulting in the formation of riboflavin and 5-amino-6-(D-ribitylamino)uracil.</text>
</comment>
<dbReference type="Gene3D" id="2.40.30.20">
    <property type="match status" value="2"/>
</dbReference>
<dbReference type="EC" id="2.5.1.9" evidence="4 9"/>
<evidence type="ECO:0000256" key="4">
    <source>
        <dbReference type="ARBA" id="ARBA00012827"/>
    </source>
</evidence>
<evidence type="ECO:0000256" key="10">
    <source>
        <dbReference type="PROSITE-ProRule" id="PRU00524"/>
    </source>
</evidence>
<dbReference type="SUPFAM" id="SSF63380">
    <property type="entry name" value="Riboflavin synthase domain-like"/>
    <property type="match status" value="2"/>
</dbReference>
<dbReference type="GO" id="GO:0009231">
    <property type="term" value="P:riboflavin biosynthetic process"/>
    <property type="evidence" value="ECO:0007669"/>
    <property type="project" value="UniProtKB-KW"/>
</dbReference>
<dbReference type="GO" id="GO:0004746">
    <property type="term" value="F:riboflavin synthase activity"/>
    <property type="evidence" value="ECO:0007669"/>
    <property type="project" value="UniProtKB-UniRule"/>
</dbReference>
<reference evidence="12 13" key="1">
    <citation type="submission" date="2019-11" db="EMBL/GenBank/DDBJ databases">
        <authorList>
            <person name="Holert J."/>
        </authorList>
    </citation>
    <scope>NUCLEOTIDE SEQUENCE [LARGE SCALE GENOMIC DNA]</scope>
    <source>
        <strain evidence="12">SB11_3</strain>
    </source>
</reference>
<evidence type="ECO:0000256" key="2">
    <source>
        <dbReference type="ARBA" id="ARBA00002803"/>
    </source>
</evidence>
<evidence type="ECO:0000256" key="6">
    <source>
        <dbReference type="ARBA" id="ARBA00022619"/>
    </source>
</evidence>